<dbReference type="EMBL" id="JAHQIW010004539">
    <property type="protein sequence ID" value="KAJ1362807.1"/>
    <property type="molecule type" value="Genomic_DNA"/>
</dbReference>
<gene>
    <name evidence="1" type="ORF">KIN20_022490</name>
</gene>
<sequence>MPILRNSIHILEPRQNKPRKYRPQCECVEFAVLDSFNLEPTAHARLVYVRTITAISGM</sequence>
<proteinExistence type="predicted"/>
<evidence type="ECO:0000313" key="1">
    <source>
        <dbReference type="EMBL" id="KAJ1362807.1"/>
    </source>
</evidence>
<reference evidence="1" key="1">
    <citation type="submission" date="2021-06" db="EMBL/GenBank/DDBJ databases">
        <title>Parelaphostrongylus tenuis whole genome reference sequence.</title>
        <authorList>
            <person name="Garwood T.J."/>
            <person name="Larsen P.A."/>
            <person name="Fountain-Jones N.M."/>
            <person name="Garbe J.R."/>
            <person name="Macchietto M.G."/>
            <person name="Kania S.A."/>
            <person name="Gerhold R.W."/>
            <person name="Richards J.E."/>
            <person name="Wolf T.M."/>
        </authorList>
    </citation>
    <scope>NUCLEOTIDE SEQUENCE</scope>
    <source>
        <strain evidence="1">MNPRO001-30</strain>
        <tissue evidence="1">Meninges</tissue>
    </source>
</reference>
<evidence type="ECO:0000313" key="2">
    <source>
        <dbReference type="Proteomes" id="UP001196413"/>
    </source>
</evidence>
<accession>A0AAD5MQP2</accession>
<keyword evidence="2" id="KW-1185">Reference proteome</keyword>
<dbReference type="AlphaFoldDB" id="A0AAD5MQP2"/>
<name>A0AAD5MQP2_PARTN</name>
<dbReference type="Proteomes" id="UP001196413">
    <property type="component" value="Unassembled WGS sequence"/>
</dbReference>
<comment type="caution">
    <text evidence="1">The sequence shown here is derived from an EMBL/GenBank/DDBJ whole genome shotgun (WGS) entry which is preliminary data.</text>
</comment>
<protein>
    <submittedName>
        <fullName evidence="1">Uncharacterized protein</fullName>
    </submittedName>
</protein>
<organism evidence="1 2">
    <name type="scientific">Parelaphostrongylus tenuis</name>
    <name type="common">Meningeal worm</name>
    <dbReference type="NCBI Taxonomy" id="148309"/>
    <lineage>
        <taxon>Eukaryota</taxon>
        <taxon>Metazoa</taxon>
        <taxon>Ecdysozoa</taxon>
        <taxon>Nematoda</taxon>
        <taxon>Chromadorea</taxon>
        <taxon>Rhabditida</taxon>
        <taxon>Rhabditina</taxon>
        <taxon>Rhabditomorpha</taxon>
        <taxon>Strongyloidea</taxon>
        <taxon>Metastrongylidae</taxon>
        <taxon>Parelaphostrongylus</taxon>
    </lineage>
</organism>